<feature type="transmembrane region" description="Helical" evidence="1">
    <location>
        <begin position="113"/>
        <end position="133"/>
    </location>
</feature>
<sequence>MKKYRMFFRFEKEEAWLNELAAEGWCFMGRTFWGNYIFEKDEPNPSDNIRIDFRQFNKKDDFREYIQLFSDNGWSHIYGTKYSGWQYFAPIKADAPEDIFSDNASKAGRYHRLCAFWLSLFVVYTSLFAVNIFNNADDPTTIFRPKELYYTPGLWEMTGSSFWRAFLFETPFALGRGFAGLFEIVVLGLCLYFVVRSYIEGKKTKLERG</sequence>
<dbReference type="InterPro" id="IPR021359">
    <property type="entry name" value="DUF2812"/>
</dbReference>
<comment type="caution">
    <text evidence="2">The sequence shown here is derived from an EMBL/GenBank/DDBJ whole genome shotgun (WGS) entry which is preliminary data.</text>
</comment>
<dbReference type="AlphaFoldDB" id="A0A4R1R6N9"/>
<dbReference type="EMBL" id="SLUO01000001">
    <property type="protein sequence ID" value="TCL61246.1"/>
    <property type="molecule type" value="Genomic_DNA"/>
</dbReference>
<accession>A0A4R1R6N9</accession>
<dbReference type="STRING" id="1469948.GCA_000732725_02426"/>
<name>A0A4R1R6N9_9FIRM</name>
<dbReference type="Pfam" id="PF11193">
    <property type="entry name" value="DUF2812"/>
    <property type="match status" value="1"/>
</dbReference>
<dbReference type="Proteomes" id="UP000295718">
    <property type="component" value="Unassembled WGS sequence"/>
</dbReference>
<evidence type="ECO:0000313" key="2">
    <source>
        <dbReference type="EMBL" id="TCL61246.1"/>
    </source>
</evidence>
<gene>
    <name evidence="2" type="ORF">EDD76_101344</name>
</gene>
<keyword evidence="1" id="KW-1133">Transmembrane helix</keyword>
<keyword evidence="1" id="KW-0812">Transmembrane</keyword>
<organism evidence="2 3">
    <name type="scientific">Kineothrix alysoides</name>
    <dbReference type="NCBI Taxonomy" id="1469948"/>
    <lineage>
        <taxon>Bacteria</taxon>
        <taxon>Bacillati</taxon>
        <taxon>Bacillota</taxon>
        <taxon>Clostridia</taxon>
        <taxon>Lachnospirales</taxon>
        <taxon>Lachnospiraceae</taxon>
        <taxon>Kineothrix</taxon>
    </lineage>
</organism>
<keyword evidence="3" id="KW-1185">Reference proteome</keyword>
<protein>
    <submittedName>
        <fullName evidence="2">Uncharacterized protein DUF2812</fullName>
    </submittedName>
</protein>
<reference evidence="2 3" key="1">
    <citation type="submission" date="2019-03" db="EMBL/GenBank/DDBJ databases">
        <title>Genomic Encyclopedia of Type Strains, Phase IV (KMG-IV): sequencing the most valuable type-strain genomes for metagenomic binning, comparative biology and taxonomic classification.</title>
        <authorList>
            <person name="Goeker M."/>
        </authorList>
    </citation>
    <scope>NUCLEOTIDE SEQUENCE [LARGE SCALE GENOMIC DNA]</scope>
    <source>
        <strain evidence="2 3">DSM 100556</strain>
    </source>
</reference>
<dbReference type="OrthoDB" id="8757095at2"/>
<evidence type="ECO:0000313" key="3">
    <source>
        <dbReference type="Proteomes" id="UP000295718"/>
    </source>
</evidence>
<evidence type="ECO:0000256" key="1">
    <source>
        <dbReference type="SAM" id="Phobius"/>
    </source>
</evidence>
<proteinExistence type="predicted"/>
<feature type="transmembrane region" description="Helical" evidence="1">
    <location>
        <begin position="173"/>
        <end position="195"/>
    </location>
</feature>
<keyword evidence="1" id="KW-0472">Membrane</keyword>
<dbReference type="RefSeq" id="WP_035315699.1">
    <property type="nucleotide sequence ID" value="NZ_JPNB01000002.1"/>
</dbReference>